<organism evidence="8 9">
    <name type="scientific">Marinobacterium aestuarii</name>
    <dbReference type="NCBI Taxonomy" id="1821621"/>
    <lineage>
        <taxon>Bacteria</taxon>
        <taxon>Pseudomonadati</taxon>
        <taxon>Pseudomonadota</taxon>
        <taxon>Gammaproteobacteria</taxon>
        <taxon>Oceanospirillales</taxon>
        <taxon>Oceanospirillaceae</taxon>
        <taxon>Marinobacterium</taxon>
    </lineage>
</organism>
<dbReference type="Proteomes" id="UP000078070">
    <property type="component" value="Chromosome"/>
</dbReference>
<gene>
    <name evidence="8" type="ORF">A8C75_17790</name>
</gene>
<dbReference type="Gene3D" id="3.30.1220.10">
    <property type="entry name" value="CobW-like, C-terminal domain"/>
    <property type="match status" value="1"/>
</dbReference>
<dbReference type="RefSeq" id="WP_067385485.1">
    <property type="nucleotide sequence ID" value="NZ_CP015839.1"/>
</dbReference>
<dbReference type="Pfam" id="PF07683">
    <property type="entry name" value="CobW_C"/>
    <property type="match status" value="1"/>
</dbReference>
<dbReference type="PANTHER" id="PTHR13748:SF62">
    <property type="entry name" value="COBW DOMAIN-CONTAINING PROTEIN"/>
    <property type="match status" value="1"/>
</dbReference>
<dbReference type="GO" id="GO:0016787">
    <property type="term" value="F:hydrolase activity"/>
    <property type="evidence" value="ECO:0007669"/>
    <property type="project" value="UniProtKB-KW"/>
</dbReference>
<dbReference type="InterPro" id="IPR011629">
    <property type="entry name" value="CobW-like_C"/>
</dbReference>
<dbReference type="InterPro" id="IPR036627">
    <property type="entry name" value="CobW-likC_sf"/>
</dbReference>
<dbReference type="EMBL" id="CP015839">
    <property type="protein sequence ID" value="ANG64140.1"/>
    <property type="molecule type" value="Genomic_DNA"/>
</dbReference>
<sequence length="336" mass="36240">MTGVTDFDVIPVHVVTGFLGSGKTTLLTRLLASEEFGDTAVLVNEFGEVGLDHLLLGEIAPNTVLLKSGCVCCTVRGELVDALRDLFSRRQRGEIPAFKRVVLETTGLAEPAPIVATLAADPVIRHHFRLGGIVTVIDALNALATHSAEPVWIEQLSAADRLILTKTDLLPEGEVQQVLAQLSALNPLAPVTLATEQALPIDEILPLTQATDGPMSVRLAPAVNGAAKAVGSHLGQTQSFCLEFGQQIDWTAFGLWLSLLLNRHGRNILRVKGLLNIAGFAAPVAIQGVQHLVHAPVHLPKWPDDKRRSCLVFITRELDARTIEQSFSIFVQGLRL</sequence>
<keyword evidence="3" id="KW-0143">Chaperone</keyword>
<dbReference type="InterPro" id="IPR003495">
    <property type="entry name" value="CobW/HypB/UreG_nucleotide-bd"/>
</dbReference>
<dbReference type="AlphaFoldDB" id="A0A1A9F2C1"/>
<name>A0A1A9F2C1_9GAMM</name>
<evidence type="ECO:0000256" key="6">
    <source>
        <dbReference type="ARBA" id="ARBA00049117"/>
    </source>
</evidence>
<evidence type="ECO:0000256" key="1">
    <source>
        <dbReference type="ARBA" id="ARBA00022741"/>
    </source>
</evidence>
<dbReference type="SUPFAM" id="SSF90002">
    <property type="entry name" value="Hypothetical protein YjiA, C-terminal domain"/>
    <property type="match status" value="1"/>
</dbReference>
<reference evidence="8 9" key="2">
    <citation type="journal article" date="2018" name="Int. J. Syst. Evol. Microbiol.">
        <title>Marinobacterium aestuarii sp. nov., a benzene-degrading marine bacterium isolated from estuary sediment.</title>
        <authorList>
            <person name="Bae S.S."/>
            <person name="Jung J."/>
            <person name="Chung D."/>
            <person name="Baek K."/>
        </authorList>
    </citation>
    <scope>NUCLEOTIDE SEQUENCE [LARGE SCALE GENOMIC DNA]</scope>
    <source>
        <strain evidence="8 9">ST58-10</strain>
    </source>
</reference>
<dbReference type="CDD" id="cd03112">
    <property type="entry name" value="CobW-like"/>
    <property type="match status" value="1"/>
</dbReference>
<evidence type="ECO:0000313" key="9">
    <source>
        <dbReference type="Proteomes" id="UP000078070"/>
    </source>
</evidence>
<evidence type="ECO:0000256" key="4">
    <source>
        <dbReference type="ARBA" id="ARBA00034320"/>
    </source>
</evidence>
<dbReference type="STRING" id="1821621.A8C75_17790"/>
<feature type="domain" description="CobW C-terminal" evidence="7">
    <location>
        <begin position="237"/>
        <end position="331"/>
    </location>
</feature>
<dbReference type="SMART" id="SM00833">
    <property type="entry name" value="CobW_C"/>
    <property type="match status" value="1"/>
</dbReference>
<dbReference type="OrthoDB" id="9808822at2"/>
<accession>A0A1A9F2C1</accession>
<keyword evidence="1" id="KW-0547">Nucleotide-binding</keyword>
<evidence type="ECO:0000313" key="8">
    <source>
        <dbReference type="EMBL" id="ANG64140.1"/>
    </source>
</evidence>
<dbReference type="Gene3D" id="3.40.50.300">
    <property type="entry name" value="P-loop containing nucleotide triphosphate hydrolases"/>
    <property type="match status" value="1"/>
</dbReference>
<dbReference type="KEGG" id="mars:A8C75_17790"/>
<keyword evidence="9" id="KW-1185">Reference proteome</keyword>
<dbReference type="InterPro" id="IPR051316">
    <property type="entry name" value="Zinc-reg_GTPase_activator"/>
</dbReference>
<proteinExistence type="inferred from homology"/>
<dbReference type="InterPro" id="IPR027417">
    <property type="entry name" value="P-loop_NTPase"/>
</dbReference>
<dbReference type="PANTHER" id="PTHR13748">
    <property type="entry name" value="COBW-RELATED"/>
    <property type="match status" value="1"/>
</dbReference>
<evidence type="ECO:0000256" key="3">
    <source>
        <dbReference type="ARBA" id="ARBA00023186"/>
    </source>
</evidence>
<dbReference type="Pfam" id="PF02492">
    <property type="entry name" value="cobW"/>
    <property type="match status" value="1"/>
</dbReference>
<evidence type="ECO:0000256" key="5">
    <source>
        <dbReference type="ARBA" id="ARBA00045658"/>
    </source>
</evidence>
<keyword evidence="2" id="KW-0378">Hydrolase</keyword>
<dbReference type="GO" id="GO:0000166">
    <property type="term" value="F:nucleotide binding"/>
    <property type="evidence" value="ECO:0007669"/>
    <property type="project" value="UniProtKB-KW"/>
</dbReference>
<comment type="function">
    <text evidence="5">Zinc chaperone that directly transfers zinc cofactor to target proteins, thereby activating them. Zinc is transferred from the CXCC motif in the GTPase domain to the zinc binding site in target proteins in a process requiring GTP hydrolysis.</text>
</comment>
<reference evidence="9" key="1">
    <citation type="submission" date="2016-05" db="EMBL/GenBank/DDBJ databases">
        <authorList>
            <person name="Baek K."/>
            <person name="Yang S.-J."/>
        </authorList>
    </citation>
    <scope>NUCLEOTIDE SEQUENCE [LARGE SCALE GENOMIC DNA]</scope>
    <source>
        <strain evidence="9">ST58-10</strain>
    </source>
</reference>
<dbReference type="GO" id="GO:0005737">
    <property type="term" value="C:cytoplasm"/>
    <property type="evidence" value="ECO:0007669"/>
    <property type="project" value="TreeGrafter"/>
</dbReference>
<dbReference type="SUPFAM" id="SSF52540">
    <property type="entry name" value="P-loop containing nucleoside triphosphate hydrolases"/>
    <property type="match status" value="1"/>
</dbReference>
<evidence type="ECO:0000256" key="2">
    <source>
        <dbReference type="ARBA" id="ARBA00022801"/>
    </source>
</evidence>
<protein>
    <recommendedName>
        <fullName evidence="7">CobW C-terminal domain-containing protein</fullName>
    </recommendedName>
</protein>
<evidence type="ECO:0000259" key="7">
    <source>
        <dbReference type="SMART" id="SM00833"/>
    </source>
</evidence>
<comment type="similarity">
    <text evidence="4">Belongs to the SIMIBI class G3E GTPase family. ZNG1 subfamily.</text>
</comment>
<comment type="catalytic activity">
    <reaction evidence="6">
        <text>GTP + H2O = GDP + phosphate + H(+)</text>
        <dbReference type="Rhea" id="RHEA:19669"/>
        <dbReference type="ChEBI" id="CHEBI:15377"/>
        <dbReference type="ChEBI" id="CHEBI:15378"/>
        <dbReference type="ChEBI" id="CHEBI:37565"/>
        <dbReference type="ChEBI" id="CHEBI:43474"/>
        <dbReference type="ChEBI" id="CHEBI:58189"/>
    </reaction>
    <physiologicalReaction direction="left-to-right" evidence="6">
        <dbReference type="Rhea" id="RHEA:19670"/>
    </physiologicalReaction>
</comment>